<name>A0ABD5QTC3_9EURY</name>
<dbReference type="Proteomes" id="UP001596145">
    <property type="component" value="Unassembled WGS sequence"/>
</dbReference>
<comment type="caution">
    <text evidence="1">The sequence shown here is derived from an EMBL/GenBank/DDBJ whole genome shotgun (WGS) entry which is preliminary data.</text>
</comment>
<gene>
    <name evidence="1" type="ORF">ACFPJA_12450</name>
</gene>
<organism evidence="1 2">
    <name type="scientific">Halorubrum glutamatedens</name>
    <dbReference type="NCBI Taxonomy" id="2707018"/>
    <lineage>
        <taxon>Archaea</taxon>
        <taxon>Methanobacteriati</taxon>
        <taxon>Methanobacteriota</taxon>
        <taxon>Stenosarchaea group</taxon>
        <taxon>Halobacteria</taxon>
        <taxon>Halobacteriales</taxon>
        <taxon>Haloferacaceae</taxon>
        <taxon>Halorubrum</taxon>
    </lineage>
</organism>
<evidence type="ECO:0000313" key="2">
    <source>
        <dbReference type="Proteomes" id="UP001596145"/>
    </source>
</evidence>
<sequence length="249" mass="26889">MRATILALVHGDVADPHIESRLEPSTYPAIDATAYEGLDGGAIYAGTAAAELDRERPAVYVTDSGIHTEDVESELITETVVTEWIGDLSTDDDTGWLGVDSSDGDWLFEALGGAKGVEILRSRIDVDAFGAYVADYPTADAWNVTQSREFDQDGDSEEATIDYHDAAQLGDVRNAADTSMLGFRYHWGDRYVRGVVAASGYVAVFDGPDAPKAYAEFINSEILPFASLPEEYQGTFADVPEETEGEADV</sequence>
<dbReference type="AlphaFoldDB" id="A0ABD5QTC3"/>
<dbReference type="RefSeq" id="WP_122106614.1">
    <property type="nucleotide sequence ID" value="NZ_JBHSKV010000017.1"/>
</dbReference>
<protein>
    <submittedName>
        <fullName evidence="1">Uncharacterized protein</fullName>
    </submittedName>
</protein>
<keyword evidence="2" id="KW-1185">Reference proteome</keyword>
<accession>A0ABD5QTC3</accession>
<dbReference type="EMBL" id="JBHSKV010000017">
    <property type="protein sequence ID" value="MFC5135523.1"/>
    <property type="molecule type" value="Genomic_DNA"/>
</dbReference>
<evidence type="ECO:0000313" key="1">
    <source>
        <dbReference type="EMBL" id="MFC5135523.1"/>
    </source>
</evidence>
<proteinExistence type="predicted"/>
<reference evidence="1 2" key="1">
    <citation type="journal article" date="2019" name="Int. J. Syst. Evol. Microbiol.">
        <title>The Global Catalogue of Microorganisms (GCM) 10K type strain sequencing project: providing services to taxonomists for standard genome sequencing and annotation.</title>
        <authorList>
            <consortium name="The Broad Institute Genomics Platform"/>
            <consortium name="The Broad Institute Genome Sequencing Center for Infectious Disease"/>
            <person name="Wu L."/>
            <person name="Ma J."/>
        </authorList>
    </citation>
    <scope>NUCLEOTIDE SEQUENCE [LARGE SCALE GENOMIC DNA]</scope>
    <source>
        <strain evidence="1 2">CGMCC 1.16026</strain>
    </source>
</reference>